<dbReference type="EMBL" id="PQ083144">
    <property type="protein sequence ID" value="XDF22544.1"/>
    <property type="molecule type" value="Genomic_DNA"/>
</dbReference>
<geneLocation type="chloroplast" evidence="1"/>
<reference evidence="1" key="1">
    <citation type="submission" date="2024-07" db="EMBL/GenBank/DDBJ databases">
        <title>Chloroplast genome and systemic taxonomy study of Borodinellopsis insigne sp.nov. (Chlamydomonadales, Chlorophyta), a rare aerial alga from China.</title>
        <authorList>
            <person name="Yan Q."/>
        </authorList>
    </citation>
    <scope>NUCLEOTIDE SEQUENCE</scope>
    <source>
        <strain evidence="1">FACHB 3529</strain>
    </source>
</reference>
<sequence>MTISSPEREAKKVKIAVDRNPVETSFEKWACDLKKEFDKKKTKNKNVLFLYI</sequence>
<evidence type="ECO:0000313" key="1">
    <source>
        <dbReference type="EMBL" id="XDF22544.1"/>
    </source>
</evidence>
<protein>
    <submittedName>
        <fullName evidence="1">P700 apoprotein A1 of photosystem I</fullName>
    </submittedName>
</protein>
<dbReference type="AlphaFoldDB" id="A0AB39A6B5"/>
<keyword evidence="1" id="KW-0150">Chloroplast</keyword>
<keyword evidence="1" id="KW-0934">Plastid</keyword>
<name>A0AB39A6B5_9CHLO</name>
<accession>A0AB39A6B5</accession>
<gene>
    <name evidence="1" type="primary">psaA</name>
</gene>
<organism evidence="1">
    <name type="scientific">Borodinellopsis insignis</name>
    <dbReference type="NCBI Taxonomy" id="3229915"/>
    <lineage>
        <taxon>Eukaryota</taxon>
        <taxon>Viridiplantae</taxon>
        <taxon>Chlorophyta</taxon>
        <taxon>core chlorophytes</taxon>
        <taxon>Chlorophyceae</taxon>
        <taxon>CS clade</taxon>
        <taxon>Chlamydomonadales</taxon>
        <taxon>Chlorococcaceae</taxon>
        <taxon>Borodinellopsis</taxon>
    </lineage>
</organism>
<proteinExistence type="predicted"/>